<name>A0A2I0UV94_9BACI</name>
<proteinExistence type="predicted"/>
<evidence type="ECO:0000313" key="1">
    <source>
        <dbReference type="EMBL" id="PKU49987.1"/>
    </source>
</evidence>
<organism evidence="1 2">
    <name type="scientific">Lysinibacillus fusiformis</name>
    <dbReference type="NCBI Taxonomy" id="28031"/>
    <lineage>
        <taxon>Bacteria</taxon>
        <taxon>Bacillati</taxon>
        <taxon>Bacillota</taxon>
        <taxon>Bacilli</taxon>
        <taxon>Bacillales</taxon>
        <taxon>Bacillaceae</taxon>
        <taxon>Lysinibacillus</taxon>
    </lineage>
</organism>
<protein>
    <submittedName>
        <fullName evidence="1">Uncharacterized protein</fullName>
    </submittedName>
</protein>
<gene>
    <name evidence="1" type="ORF">CRI88_20595</name>
</gene>
<reference evidence="1 2" key="1">
    <citation type="submission" date="2017-10" db="EMBL/GenBank/DDBJ databases">
        <title>Draft genome of Lysinibacillus fusiformis strain Juneja, a laboratory-derived pathogen of Drosophila melanogaster.</title>
        <authorList>
            <person name="Smith B.R."/>
            <person name="Unckless R.L."/>
        </authorList>
    </citation>
    <scope>NUCLEOTIDE SEQUENCE [LARGE SCALE GENOMIC DNA]</scope>
    <source>
        <strain evidence="1 2">Juneja</strain>
    </source>
</reference>
<accession>A0A2I0UV94</accession>
<comment type="caution">
    <text evidence="1">The sequence shown here is derived from an EMBL/GenBank/DDBJ whole genome shotgun (WGS) entry which is preliminary data.</text>
</comment>
<sequence>MNPTIEYDELLNDEWSKVNSKVSELKEYYKDYPDEYTLLVAEHEATKSANLTDEEYEAMVRRAFISELIPSGFGNHGQVEFNQEQLAHH</sequence>
<evidence type="ECO:0000313" key="2">
    <source>
        <dbReference type="Proteomes" id="UP000234956"/>
    </source>
</evidence>
<dbReference type="AlphaFoldDB" id="A0A2I0UV94"/>
<dbReference type="Proteomes" id="UP000234956">
    <property type="component" value="Unassembled WGS sequence"/>
</dbReference>
<dbReference type="EMBL" id="PDFK01000010">
    <property type="protein sequence ID" value="PKU49987.1"/>
    <property type="molecule type" value="Genomic_DNA"/>
</dbReference>